<comment type="caution">
    <text evidence="3">The sequence shown here is derived from an EMBL/GenBank/DDBJ whole genome shotgun (WGS) entry which is preliminary data.</text>
</comment>
<dbReference type="PANTHER" id="PTHR24320:SF148">
    <property type="entry name" value="NAD(P)-BINDING ROSSMANN-FOLD SUPERFAMILY PROTEIN"/>
    <property type="match status" value="1"/>
</dbReference>
<gene>
    <name evidence="3" type="ORF">ACFLIM_47415</name>
</gene>
<keyword evidence="4" id="KW-1185">Reference proteome</keyword>
<dbReference type="PANTHER" id="PTHR24320">
    <property type="entry name" value="RETINOL DEHYDROGENASE"/>
    <property type="match status" value="1"/>
</dbReference>
<organism evidence="3 4">
    <name type="scientific">Nonomuraea marmarensis</name>
    <dbReference type="NCBI Taxonomy" id="3351344"/>
    <lineage>
        <taxon>Bacteria</taxon>
        <taxon>Bacillati</taxon>
        <taxon>Actinomycetota</taxon>
        <taxon>Actinomycetes</taxon>
        <taxon>Streptosporangiales</taxon>
        <taxon>Streptosporangiaceae</taxon>
        <taxon>Nonomuraea</taxon>
    </lineage>
</organism>
<evidence type="ECO:0000256" key="2">
    <source>
        <dbReference type="ARBA" id="ARBA00023002"/>
    </source>
</evidence>
<dbReference type="Proteomes" id="UP001603978">
    <property type="component" value="Unassembled WGS sequence"/>
</dbReference>
<dbReference type="EMBL" id="JBICRM010000057">
    <property type="protein sequence ID" value="MFG1710816.1"/>
    <property type="molecule type" value="Genomic_DNA"/>
</dbReference>
<keyword evidence="2" id="KW-0560">Oxidoreductase</keyword>
<dbReference type="InterPro" id="IPR002347">
    <property type="entry name" value="SDR_fam"/>
</dbReference>
<dbReference type="PROSITE" id="PS00061">
    <property type="entry name" value="ADH_SHORT"/>
    <property type="match status" value="1"/>
</dbReference>
<dbReference type="Gene3D" id="3.40.50.720">
    <property type="entry name" value="NAD(P)-binding Rossmann-like Domain"/>
    <property type="match status" value="1"/>
</dbReference>
<dbReference type="InterPro" id="IPR036291">
    <property type="entry name" value="NAD(P)-bd_dom_sf"/>
</dbReference>
<proteinExistence type="inferred from homology"/>
<dbReference type="CDD" id="cd05327">
    <property type="entry name" value="retinol-DH_like_SDR_c_like"/>
    <property type="match status" value="1"/>
</dbReference>
<name>A0ABW7AWR7_9ACTN</name>
<sequence>MSISSAPQITTPFTAKSTASEVIEGVDLSGRRAIVTGANSGIGVETARALAANGAEVMLAVRRPVVGEQVAADLRKATGNDAIHVARLDVADLESVRVFTAAWRGPLHILINNAGIMMPPELERGIGGHEQQFATNYLGHFALALGMHHALADGNGARLVSVSSNAHLFSPVVFDDIDFRFRPYDALAAYGQSKTAGILLAVEAQRRWSGDGITANSLHPGAIATNLQRHTGGLRTPEPYRKTIEQGAATTVFLAASPLVEGVGGRYFEDVNEAPVVHARPTQPGVPGVATYALHPENAERLWELASEIVR</sequence>
<dbReference type="SUPFAM" id="SSF51735">
    <property type="entry name" value="NAD(P)-binding Rossmann-fold domains"/>
    <property type="match status" value="1"/>
</dbReference>
<dbReference type="InterPro" id="IPR020904">
    <property type="entry name" value="Sc_DH/Rdtase_CS"/>
</dbReference>
<comment type="similarity">
    <text evidence="1">Belongs to the short-chain dehydrogenases/reductases (SDR) family.</text>
</comment>
<reference evidence="3 4" key="1">
    <citation type="submission" date="2024-10" db="EMBL/GenBank/DDBJ databases">
        <authorList>
            <person name="Topkara A.R."/>
            <person name="Saygin H."/>
        </authorList>
    </citation>
    <scope>NUCLEOTIDE SEQUENCE [LARGE SCALE GENOMIC DNA]</scope>
    <source>
        <strain evidence="3 4">M3C6</strain>
    </source>
</reference>
<dbReference type="PRINTS" id="PR00081">
    <property type="entry name" value="GDHRDH"/>
</dbReference>
<dbReference type="RefSeq" id="WP_393176990.1">
    <property type="nucleotide sequence ID" value="NZ_JBICRM010000057.1"/>
</dbReference>
<accession>A0ABW7AWR7</accession>
<protein>
    <submittedName>
        <fullName evidence="3">SDR family NAD(P)-dependent oxidoreductase</fullName>
    </submittedName>
</protein>
<evidence type="ECO:0000313" key="4">
    <source>
        <dbReference type="Proteomes" id="UP001603978"/>
    </source>
</evidence>
<evidence type="ECO:0000256" key="1">
    <source>
        <dbReference type="ARBA" id="ARBA00006484"/>
    </source>
</evidence>
<dbReference type="Pfam" id="PF00106">
    <property type="entry name" value="adh_short"/>
    <property type="match status" value="1"/>
</dbReference>
<evidence type="ECO:0000313" key="3">
    <source>
        <dbReference type="EMBL" id="MFG1710816.1"/>
    </source>
</evidence>